<dbReference type="GO" id="GO:0016301">
    <property type="term" value="F:kinase activity"/>
    <property type="evidence" value="ECO:0007669"/>
    <property type="project" value="UniProtKB-KW"/>
</dbReference>
<dbReference type="EMBL" id="BKCJ010515878">
    <property type="protein sequence ID" value="GFA92786.1"/>
    <property type="molecule type" value="Genomic_DNA"/>
</dbReference>
<feature type="non-terminal residue" evidence="1">
    <location>
        <position position="103"/>
    </location>
</feature>
<comment type="caution">
    <text evidence="1">The sequence shown here is derived from an EMBL/GenBank/DDBJ whole genome shotgun (WGS) entry which is preliminary data.</text>
</comment>
<proteinExistence type="predicted"/>
<reference evidence="1" key="1">
    <citation type="journal article" date="2019" name="Sci. Rep.">
        <title>Draft genome of Tanacetum cinerariifolium, the natural source of mosquito coil.</title>
        <authorList>
            <person name="Yamashiro T."/>
            <person name="Shiraishi A."/>
            <person name="Satake H."/>
            <person name="Nakayama K."/>
        </authorList>
    </citation>
    <scope>NUCLEOTIDE SEQUENCE</scope>
</reference>
<evidence type="ECO:0000313" key="1">
    <source>
        <dbReference type="EMBL" id="GFA92786.1"/>
    </source>
</evidence>
<accession>A0A699KK48</accession>
<name>A0A699KK48_TANCI</name>
<protein>
    <submittedName>
        <fullName evidence="1">Serine/threonine-protein kinase STY46-like isoform X1</fullName>
    </submittedName>
</protein>
<organism evidence="1">
    <name type="scientific">Tanacetum cinerariifolium</name>
    <name type="common">Dalmatian daisy</name>
    <name type="synonym">Chrysanthemum cinerariifolium</name>
    <dbReference type="NCBI Taxonomy" id="118510"/>
    <lineage>
        <taxon>Eukaryota</taxon>
        <taxon>Viridiplantae</taxon>
        <taxon>Streptophyta</taxon>
        <taxon>Embryophyta</taxon>
        <taxon>Tracheophyta</taxon>
        <taxon>Spermatophyta</taxon>
        <taxon>Magnoliopsida</taxon>
        <taxon>eudicotyledons</taxon>
        <taxon>Gunneridae</taxon>
        <taxon>Pentapetalae</taxon>
        <taxon>asterids</taxon>
        <taxon>campanulids</taxon>
        <taxon>Asterales</taxon>
        <taxon>Asteraceae</taxon>
        <taxon>Asteroideae</taxon>
        <taxon>Anthemideae</taxon>
        <taxon>Anthemidinae</taxon>
        <taxon>Tanacetum</taxon>
    </lineage>
</organism>
<sequence length="103" mass="11756">MVTVDNNETIQKVTTTGNISKRYQIQKLQVYNEILQRLKEAGNEEAIEPGFDDDLLAHFNRLPNRYAHDVNAESAEDVLMHKRLLSLAYDPANGIAFDVRIVQ</sequence>
<keyword evidence="1" id="KW-0808">Transferase</keyword>
<gene>
    <name evidence="1" type="ORF">Tci_664758</name>
</gene>
<dbReference type="AlphaFoldDB" id="A0A699KK48"/>
<keyword evidence="1" id="KW-0418">Kinase</keyword>